<dbReference type="AlphaFoldDB" id="E0SLT8"/>
<organism evidence="1 2">
    <name type="scientific">Dickeya dadantii (strain 3937)</name>
    <name type="common">Erwinia chrysanthemi (strain 3937)</name>
    <dbReference type="NCBI Taxonomy" id="198628"/>
    <lineage>
        <taxon>Bacteria</taxon>
        <taxon>Pseudomonadati</taxon>
        <taxon>Pseudomonadota</taxon>
        <taxon>Gammaproteobacteria</taxon>
        <taxon>Enterobacterales</taxon>
        <taxon>Pectobacteriaceae</taxon>
        <taxon>Dickeya</taxon>
    </lineage>
</organism>
<accession>E0SLT8</accession>
<sequence length="34" mass="3871">MIHYFCDVVHGFKDTPCSGSGQLFCDAHHKNMNM</sequence>
<gene>
    <name evidence="1" type="ordered locus">Dda3937_02264</name>
</gene>
<dbReference type="KEGG" id="ddd:Dda3937_02264"/>
<reference evidence="1 2" key="1">
    <citation type="journal article" date="2011" name="J. Bacteriol.">
        <title>Genome sequence of the plant-pathogenic bacterium Dickeya dadantii 3937.</title>
        <authorList>
            <person name="Glasner J.D."/>
            <person name="Yang C.H."/>
            <person name="Reverchon S."/>
            <person name="Hugouvieux-Cotte-Pattat N."/>
            <person name="Condemine G."/>
            <person name="Bohin J.P."/>
            <person name="Van Gijsegem F."/>
            <person name="Yang S."/>
            <person name="Franza T."/>
            <person name="Expert D."/>
            <person name="Plunkett G. III"/>
            <person name="San Francisco M.J."/>
            <person name="Charkowski A.O."/>
            <person name="Py B."/>
            <person name="Bell K."/>
            <person name="Rauscher L."/>
            <person name="Rodriguez-Palenzuela P."/>
            <person name="Toussaint A."/>
            <person name="Holeva M.C."/>
            <person name="He S.Y."/>
            <person name="Douet V."/>
            <person name="Boccara M."/>
            <person name="Blanco C."/>
            <person name="Toth I."/>
            <person name="Anderson B.D."/>
            <person name="Biehl B.S."/>
            <person name="Mau B."/>
            <person name="Flynn S.M."/>
            <person name="Barras F."/>
            <person name="Lindeberg M."/>
            <person name="Birch P.R."/>
            <person name="Tsuyumu S."/>
            <person name="Shi X."/>
            <person name="Hibbing M."/>
            <person name="Yap M.N."/>
            <person name="Carpentier M."/>
            <person name="Dassa E."/>
            <person name="Umehara M."/>
            <person name="Kim J.F."/>
            <person name="Rusch M."/>
            <person name="Soni P."/>
            <person name="Mayhew G.F."/>
            <person name="Fouts D.E."/>
            <person name="Gill S.R."/>
            <person name="Blattner F.R."/>
            <person name="Keen N.T."/>
            <person name="Perna N.T."/>
        </authorList>
    </citation>
    <scope>NUCLEOTIDE SEQUENCE [LARGE SCALE GENOMIC DNA]</scope>
    <source>
        <strain evidence="1 2">3937</strain>
    </source>
</reference>
<dbReference type="Proteomes" id="UP000006859">
    <property type="component" value="Chromosome"/>
</dbReference>
<dbReference type="EMBL" id="CP002038">
    <property type="protein sequence ID" value="ADM96922.1"/>
    <property type="molecule type" value="Genomic_DNA"/>
</dbReference>
<name>E0SLT8_DICD3</name>
<proteinExistence type="predicted"/>
<evidence type="ECO:0000313" key="1">
    <source>
        <dbReference type="EMBL" id="ADM96922.1"/>
    </source>
</evidence>
<evidence type="ECO:0000313" key="2">
    <source>
        <dbReference type="Proteomes" id="UP000006859"/>
    </source>
</evidence>
<keyword evidence="2" id="KW-1185">Reference proteome</keyword>
<dbReference type="HOGENOM" id="CLU_3373448_0_0_6"/>
<protein>
    <submittedName>
        <fullName evidence="1">Uncharacterized protein</fullName>
    </submittedName>
</protein>